<evidence type="ECO:0000256" key="5">
    <source>
        <dbReference type="ARBA" id="ARBA00022960"/>
    </source>
</evidence>
<gene>
    <name evidence="12" type="ORF">A3A65_00015</name>
</gene>
<dbReference type="InterPro" id="IPR050396">
    <property type="entry name" value="Glycosyltr_51/Transpeptidase"/>
</dbReference>
<evidence type="ECO:0000256" key="7">
    <source>
        <dbReference type="ARBA" id="ARBA00023136"/>
    </source>
</evidence>
<keyword evidence="2" id="KW-1003">Cell membrane</keyword>
<dbReference type="Gene3D" id="3.40.710.10">
    <property type="entry name" value="DD-peptidase/beta-lactamase superfamily"/>
    <property type="match status" value="1"/>
</dbReference>
<evidence type="ECO:0000256" key="8">
    <source>
        <dbReference type="ARBA" id="ARBA00023316"/>
    </source>
</evidence>
<dbReference type="Proteomes" id="UP000176723">
    <property type="component" value="Unassembled WGS sequence"/>
</dbReference>
<evidence type="ECO:0000256" key="4">
    <source>
        <dbReference type="ARBA" id="ARBA00022679"/>
    </source>
</evidence>
<evidence type="ECO:0000313" key="12">
    <source>
        <dbReference type="EMBL" id="OGY21406.1"/>
    </source>
</evidence>
<organism evidence="12 13">
    <name type="scientific">Candidatus Chisholmbacteria bacterium RIFCSPLOWO2_01_FULL_49_14</name>
    <dbReference type="NCBI Taxonomy" id="1797593"/>
    <lineage>
        <taxon>Bacteria</taxon>
        <taxon>Candidatus Chisholmiibacteriota</taxon>
    </lineage>
</organism>
<dbReference type="InterPro" id="IPR001460">
    <property type="entry name" value="PCN-bd_Tpept"/>
</dbReference>
<dbReference type="PANTHER" id="PTHR32282">
    <property type="entry name" value="BINDING PROTEIN TRANSPEPTIDASE, PUTATIVE-RELATED"/>
    <property type="match status" value="1"/>
</dbReference>
<feature type="domain" description="Penicillin-binding protein transpeptidase" evidence="11">
    <location>
        <begin position="1"/>
        <end position="125"/>
    </location>
</feature>
<dbReference type="Pfam" id="PF00905">
    <property type="entry name" value="Transpeptidase"/>
    <property type="match status" value="1"/>
</dbReference>
<evidence type="ECO:0000256" key="2">
    <source>
        <dbReference type="ARBA" id="ARBA00022475"/>
    </source>
</evidence>
<dbReference type="Gene3D" id="2.60.40.10">
    <property type="entry name" value="Immunoglobulins"/>
    <property type="match status" value="1"/>
</dbReference>
<dbReference type="AlphaFoldDB" id="A0A1G1W157"/>
<dbReference type="GO" id="GO:0008658">
    <property type="term" value="F:penicillin binding"/>
    <property type="evidence" value="ECO:0007669"/>
    <property type="project" value="InterPro"/>
</dbReference>
<dbReference type="InterPro" id="IPR013783">
    <property type="entry name" value="Ig-like_fold"/>
</dbReference>
<keyword evidence="7" id="KW-0472">Membrane</keyword>
<dbReference type="PANTHER" id="PTHR32282:SF11">
    <property type="entry name" value="PENICILLIN-BINDING PROTEIN 1B"/>
    <property type="match status" value="1"/>
</dbReference>
<dbReference type="InterPro" id="IPR012338">
    <property type="entry name" value="Beta-lactam/transpept-like"/>
</dbReference>
<dbReference type="GO" id="GO:0016020">
    <property type="term" value="C:membrane"/>
    <property type="evidence" value="ECO:0007669"/>
    <property type="project" value="UniProtKB-SubCell"/>
</dbReference>
<dbReference type="GO" id="GO:0030288">
    <property type="term" value="C:outer membrane-bounded periplasmic space"/>
    <property type="evidence" value="ECO:0007669"/>
    <property type="project" value="TreeGrafter"/>
</dbReference>
<evidence type="ECO:0000256" key="10">
    <source>
        <dbReference type="ARBA" id="ARBA00049902"/>
    </source>
</evidence>
<evidence type="ECO:0000256" key="1">
    <source>
        <dbReference type="ARBA" id="ARBA00004370"/>
    </source>
</evidence>
<name>A0A1G1W157_9BACT</name>
<keyword evidence="8" id="KW-0961">Cell wall biogenesis/degradation</keyword>
<keyword evidence="4" id="KW-0808">Transferase</keyword>
<proteinExistence type="predicted"/>
<dbReference type="GO" id="GO:0008360">
    <property type="term" value="P:regulation of cell shape"/>
    <property type="evidence" value="ECO:0007669"/>
    <property type="project" value="UniProtKB-KW"/>
</dbReference>
<comment type="caution">
    <text evidence="12">The sequence shown here is derived from an EMBL/GenBank/DDBJ whole genome shotgun (WGS) entry which is preliminary data.</text>
</comment>
<dbReference type="GO" id="GO:0008955">
    <property type="term" value="F:peptidoglycan glycosyltransferase activity"/>
    <property type="evidence" value="ECO:0007669"/>
    <property type="project" value="UniProtKB-EC"/>
</dbReference>
<evidence type="ECO:0000256" key="3">
    <source>
        <dbReference type="ARBA" id="ARBA00022676"/>
    </source>
</evidence>
<dbReference type="EMBL" id="MHCL01000011">
    <property type="protein sequence ID" value="OGY21406.1"/>
    <property type="molecule type" value="Genomic_DNA"/>
</dbReference>
<sequence length="367" mass="40098">MVSAYSSFSNGGTRVEPVSILEVKDQNGKTLFERKPTTGKRVLSEEVAFLVNSVLSDNNARLVTFGPNSLINIAGHTLAVKTGTTNDQRDNWTVGWTNGTVVVGVWVGNNDNTAMQKVASGVSGAAPIWRRIFLEALRNHTDPSFLPPSGVEQATVDTVSGYPAHDGFAERQDLFIRGTLPTGEDPIHAKLKVCRSSGKLATQAQIANGDYDEKEYFIFKASDLLAEDARTFWQKGIDEWSSGNSDERYHPPAELCEGSENLVVRVNTPHDHDTLSSNDVTMDIDVFSDSSIEWVKILVNDVVKDTLTTPPYSTTMYLDDGQYTLKFRARNAAGQEGESGEVHIGVIVPWEEATPTPSPTPQPTPTP</sequence>
<keyword evidence="5" id="KW-0133">Cell shape</keyword>
<keyword evidence="3" id="KW-0328">Glycosyltransferase</keyword>
<comment type="subcellular location">
    <subcellularLocation>
        <location evidence="1">Membrane</location>
    </subcellularLocation>
</comment>
<comment type="catalytic activity">
    <reaction evidence="10">
        <text>[GlcNAc-(1-&gt;4)-Mur2Ac(oyl-L-Ala-gamma-D-Glu-L-Lys-D-Ala-D-Ala)](n)-di-trans,octa-cis-undecaprenyl diphosphate + beta-D-GlcNAc-(1-&gt;4)-Mur2Ac(oyl-L-Ala-gamma-D-Glu-L-Lys-D-Ala-D-Ala)-di-trans,octa-cis-undecaprenyl diphosphate = [GlcNAc-(1-&gt;4)-Mur2Ac(oyl-L-Ala-gamma-D-Glu-L-Lys-D-Ala-D-Ala)](n+1)-di-trans,octa-cis-undecaprenyl diphosphate + di-trans,octa-cis-undecaprenyl diphosphate + H(+)</text>
        <dbReference type="Rhea" id="RHEA:23708"/>
        <dbReference type="Rhea" id="RHEA-COMP:9602"/>
        <dbReference type="Rhea" id="RHEA-COMP:9603"/>
        <dbReference type="ChEBI" id="CHEBI:15378"/>
        <dbReference type="ChEBI" id="CHEBI:58405"/>
        <dbReference type="ChEBI" id="CHEBI:60033"/>
        <dbReference type="ChEBI" id="CHEBI:78435"/>
        <dbReference type="EC" id="2.4.99.28"/>
    </reaction>
</comment>
<evidence type="ECO:0000313" key="13">
    <source>
        <dbReference type="Proteomes" id="UP000176723"/>
    </source>
</evidence>
<evidence type="ECO:0000256" key="6">
    <source>
        <dbReference type="ARBA" id="ARBA00022984"/>
    </source>
</evidence>
<dbReference type="EC" id="2.4.99.28" evidence="9"/>
<dbReference type="GO" id="GO:0009252">
    <property type="term" value="P:peptidoglycan biosynthetic process"/>
    <property type="evidence" value="ECO:0007669"/>
    <property type="project" value="UniProtKB-KW"/>
</dbReference>
<dbReference type="SUPFAM" id="SSF56601">
    <property type="entry name" value="beta-lactamase/transpeptidase-like"/>
    <property type="match status" value="1"/>
</dbReference>
<dbReference type="STRING" id="1797593.A3A65_00015"/>
<protein>
    <recommendedName>
        <fullName evidence="9">peptidoglycan glycosyltransferase</fullName>
        <ecNumber evidence="9">2.4.99.28</ecNumber>
    </recommendedName>
</protein>
<keyword evidence="6" id="KW-0573">Peptidoglycan synthesis</keyword>
<dbReference type="GO" id="GO:0071555">
    <property type="term" value="P:cell wall organization"/>
    <property type="evidence" value="ECO:0007669"/>
    <property type="project" value="UniProtKB-KW"/>
</dbReference>
<accession>A0A1G1W157</accession>
<reference evidence="12 13" key="1">
    <citation type="journal article" date="2016" name="Nat. Commun.">
        <title>Thousands of microbial genomes shed light on interconnected biogeochemical processes in an aquifer system.</title>
        <authorList>
            <person name="Anantharaman K."/>
            <person name="Brown C.T."/>
            <person name="Hug L.A."/>
            <person name="Sharon I."/>
            <person name="Castelle C.J."/>
            <person name="Probst A.J."/>
            <person name="Thomas B.C."/>
            <person name="Singh A."/>
            <person name="Wilkins M.J."/>
            <person name="Karaoz U."/>
            <person name="Brodie E.L."/>
            <person name="Williams K.H."/>
            <person name="Hubbard S.S."/>
            <person name="Banfield J.F."/>
        </authorList>
    </citation>
    <scope>NUCLEOTIDE SEQUENCE [LARGE SCALE GENOMIC DNA]</scope>
</reference>
<evidence type="ECO:0000256" key="9">
    <source>
        <dbReference type="ARBA" id="ARBA00044770"/>
    </source>
</evidence>
<evidence type="ECO:0000259" key="11">
    <source>
        <dbReference type="Pfam" id="PF00905"/>
    </source>
</evidence>